<keyword evidence="2" id="KW-1185">Reference proteome</keyword>
<dbReference type="Proteomes" id="UP001234297">
    <property type="component" value="Chromosome 7"/>
</dbReference>
<accession>A0ACC2L6P9</accession>
<reference evidence="1 2" key="1">
    <citation type="journal article" date="2022" name="Hortic Res">
        <title>A haplotype resolved chromosomal level avocado genome allows analysis of novel avocado genes.</title>
        <authorList>
            <person name="Nath O."/>
            <person name="Fletcher S.J."/>
            <person name="Hayward A."/>
            <person name="Shaw L.M."/>
            <person name="Masouleh A.K."/>
            <person name="Furtado A."/>
            <person name="Henry R.J."/>
            <person name="Mitter N."/>
        </authorList>
    </citation>
    <scope>NUCLEOTIDE SEQUENCE [LARGE SCALE GENOMIC DNA]</scope>
    <source>
        <strain evidence="2">cv. Hass</strain>
    </source>
</reference>
<name>A0ACC2L6P9_PERAE</name>
<proteinExistence type="predicted"/>
<protein>
    <submittedName>
        <fullName evidence="1">Uncharacterized protein</fullName>
    </submittedName>
</protein>
<evidence type="ECO:0000313" key="1">
    <source>
        <dbReference type="EMBL" id="KAJ8629142.1"/>
    </source>
</evidence>
<comment type="caution">
    <text evidence="1">The sequence shown here is derived from an EMBL/GenBank/DDBJ whole genome shotgun (WGS) entry which is preliminary data.</text>
</comment>
<gene>
    <name evidence="1" type="ORF">MRB53_022465</name>
</gene>
<dbReference type="EMBL" id="CM056815">
    <property type="protein sequence ID" value="KAJ8629142.1"/>
    <property type="molecule type" value="Genomic_DNA"/>
</dbReference>
<evidence type="ECO:0000313" key="2">
    <source>
        <dbReference type="Proteomes" id="UP001234297"/>
    </source>
</evidence>
<sequence length="621" mass="70330">MHYAFTVFSAAPSHDVFLWNVLIRGFADTGHPHRAISLYYRMREAGVEPDNFTFPFVLKACAGLGDVEEGERVHSDAAEFGYESNVFVGNSLVSMYGKCGRVEAARRVFDRMLERNVVSWSVMVGAFVQNGCFGDAMGLFWRMVEERVRPNRVTILNLVPGVCRMNEADEIYRVVLENGLDSDICIQNAVMVMYSKCGRVDLARGFFDKIDQKDLVSWSSMIEAYARADMPMEAFELFQQMKIQRICPDYVTVLSVISACLNLASLRQARFIHGFIVRSLFEGQSVVETAMIDLYMKCGRTEYARQIFDRMHEQNLISWSTMIAGYGMHGRGKDALELFDRLKCSMKPDHITFVSLLSACSHAGLIAEGWQCFNSMTREFGIVPRTEHYACMVDLLGRAGRLKEAQEFIQSMPIKPDSGVWGALLGACRIHSNVKLAEFAAKSLLELDPENSGRYVLLSNIYRSLGKTEEANRVRGLMKQRGVKKTAGLTFIEVKNKLYKFTVGDQSNPQSDLIYRELEVLMGRIREAGYIPDTNCVLYDVEEEMKEKMLYLHSEKLAIVFGLLNSGPETAIRIMKNLRVCGDCHTATKFISAVTGREIVVRDAHRFHHFIRGICSCGDYW</sequence>
<organism evidence="1 2">
    <name type="scientific">Persea americana</name>
    <name type="common">Avocado</name>
    <dbReference type="NCBI Taxonomy" id="3435"/>
    <lineage>
        <taxon>Eukaryota</taxon>
        <taxon>Viridiplantae</taxon>
        <taxon>Streptophyta</taxon>
        <taxon>Embryophyta</taxon>
        <taxon>Tracheophyta</taxon>
        <taxon>Spermatophyta</taxon>
        <taxon>Magnoliopsida</taxon>
        <taxon>Magnoliidae</taxon>
        <taxon>Laurales</taxon>
        <taxon>Lauraceae</taxon>
        <taxon>Persea</taxon>
    </lineage>
</organism>